<organism evidence="1 2">
    <name type="scientific">Raoultibacter massiliensis</name>
    <dbReference type="NCBI Taxonomy" id="1852371"/>
    <lineage>
        <taxon>Bacteria</taxon>
        <taxon>Bacillati</taxon>
        <taxon>Actinomycetota</taxon>
        <taxon>Coriobacteriia</taxon>
        <taxon>Eggerthellales</taxon>
        <taxon>Eggerthellaceae</taxon>
        <taxon>Raoultibacter</taxon>
    </lineage>
</organism>
<comment type="caution">
    <text evidence="1">The sequence shown here is derived from an EMBL/GenBank/DDBJ whole genome shotgun (WGS) entry which is preliminary data.</text>
</comment>
<dbReference type="NCBIfam" id="NF040920">
    <property type="entry name" value="CD1871A_fam"/>
    <property type="match status" value="1"/>
</dbReference>
<proteinExistence type="predicted"/>
<dbReference type="RefSeq" id="WP_180963579.1">
    <property type="nucleotide sequence ID" value="NZ_DBFADM010000049.1"/>
</dbReference>
<dbReference type="EMBL" id="JBBNOP010000001">
    <property type="protein sequence ID" value="MEQ3361797.1"/>
    <property type="molecule type" value="Genomic_DNA"/>
</dbReference>
<sequence>MKKLAHRIPWWLVVLIAGAALIVLGIAQGDFQDTMRKAALVCYECIGIG</sequence>
<keyword evidence="2" id="KW-1185">Reference proteome</keyword>
<evidence type="ECO:0000313" key="1">
    <source>
        <dbReference type="EMBL" id="MEQ3361797.1"/>
    </source>
</evidence>
<dbReference type="Proteomes" id="UP001487305">
    <property type="component" value="Unassembled WGS sequence"/>
</dbReference>
<protein>
    <submittedName>
        <fullName evidence="1">CD1871A family CXXC motif-containing protein</fullName>
    </submittedName>
</protein>
<dbReference type="InterPro" id="IPR047708">
    <property type="entry name" value="CD1871A-like"/>
</dbReference>
<name>A0ABV1JAW9_9ACTN</name>
<accession>A0ABV1JAW9</accession>
<reference evidence="1 2" key="1">
    <citation type="submission" date="2024-04" db="EMBL/GenBank/DDBJ databases">
        <title>Human intestinal bacterial collection.</title>
        <authorList>
            <person name="Pauvert C."/>
            <person name="Hitch T.C.A."/>
            <person name="Clavel T."/>
        </authorList>
    </citation>
    <scope>NUCLEOTIDE SEQUENCE [LARGE SCALE GENOMIC DNA]</scope>
    <source>
        <strain evidence="1 2">CLA-KB-H42</strain>
    </source>
</reference>
<gene>
    <name evidence="1" type="ORF">AAA083_02275</name>
</gene>
<evidence type="ECO:0000313" key="2">
    <source>
        <dbReference type="Proteomes" id="UP001487305"/>
    </source>
</evidence>